<evidence type="ECO:0000256" key="2">
    <source>
        <dbReference type="PROSITE-ProRule" id="PRU00708"/>
    </source>
</evidence>
<name>A0A396JGV9_MEDTR</name>
<sequence>MSWRIFLSSSKQTLTKLKSISNSQFSKTLFKQLPISSSIITHRTLHFHSHESSTSLIDPSLKTHLNDTTIHQNDDEEITNEFLSRFAWIMRKKVKEVYPECDKSTVDAMLLVIVERVVSEMEKGSGSDENVAFSRFDSVDFSEDLWRTVWEVSNKVLVDMNKERKKEKMKGFLQCDEVKEMCRFAGEVGIRGDLLRELRFKWAREKMEEHEFYEDLEKMKKETQIVDEEIKNESEENVDVDAGVRVDGSVEEKKVVGLPKRKGKIRFKIYGLDLSDPKWEQVADKIHEAGEVIWPKEVKPITGKCKQVTEKILSLKEKDGDDSLLTLLAEWVELLQPTRVDWINLLERLKSQNYPLYFKVAEMVLTEDSFQANISDYSRLIDMYAKENRIDDTERMLKKMNENGLQPDASIANVMVHMYSKIGNLERAEEAFKILSSLGFQPDTRVYNSMIMAYINAGEPTKGETLMRQMETRDIKPTKEIYMSLLRYYSQRGDIDRASRTSSSLQFAGHPQTMETCTLLIEAAAGADDLDKVIFNFDHMVKLGHKPDDRCTAAMIRAYEKTNLLDKALDLLMTLEKDGFEPGIVTYSVLLDWMAKMQLVDEAEQILNKIALLGEAPPFRVQVSLCDMYARTKMEKKALQTLGVLIARKEELRPNEFERIISGLIDGGFLRDAERMHGIMEAQGFKPSQQLNLALKSGRLPLSMR</sequence>
<dbReference type="Proteomes" id="UP000265566">
    <property type="component" value="Chromosome 1"/>
</dbReference>
<comment type="caution">
    <text evidence="4">The sequence shown here is derived from an EMBL/GenBank/DDBJ whole genome shotgun (WGS) entry which is preliminary data.</text>
</comment>
<dbReference type="NCBIfam" id="TIGR00756">
    <property type="entry name" value="PPR"/>
    <property type="match status" value="2"/>
</dbReference>
<dbReference type="PANTHER" id="PTHR46862">
    <property type="entry name" value="OS07G0661900 PROTEIN"/>
    <property type="match status" value="1"/>
</dbReference>
<feature type="repeat" description="PPR" evidence="2">
    <location>
        <begin position="548"/>
        <end position="582"/>
    </location>
</feature>
<dbReference type="Gramene" id="rna943">
    <property type="protein sequence ID" value="RHN77480.1"/>
    <property type="gene ID" value="gene943"/>
</dbReference>
<feature type="repeat" description="PPR" evidence="2">
    <location>
        <begin position="443"/>
        <end position="477"/>
    </location>
</feature>
<dbReference type="PROSITE" id="PS51375">
    <property type="entry name" value="PPR"/>
    <property type="match status" value="4"/>
</dbReference>
<dbReference type="EMBL" id="PSQE01000001">
    <property type="protein sequence ID" value="RHN77480.1"/>
    <property type="molecule type" value="Genomic_DNA"/>
</dbReference>
<organism evidence="4">
    <name type="scientific">Medicago truncatula</name>
    <name type="common">Barrel medic</name>
    <name type="synonym">Medicago tribuloides</name>
    <dbReference type="NCBI Taxonomy" id="3880"/>
    <lineage>
        <taxon>Eukaryota</taxon>
        <taxon>Viridiplantae</taxon>
        <taxon>Streptophyta</taxon>
        <taxon>Embryophyta</taxon>
        <taxon>Tracheophyta</taxon>
        <taxon>Spermatophyta</taxon>
        <taxon>Magnoliopsida</taxon>
        <taxon>eudicotyledons</taxon>
        <taxon>Gunneridae</taxon>
        <taxon>Pentapetalae</taxon>
        <taxon>rosids</taxon>
        <taxon>fabids</taxon>
        <taxon>Fabales</taxon>
        <taxon>Fabaceae</taxon>
        <taxon>Papilionoideae</taxon>
        <taxon>50 kb inversion clade</taxon>
        <taxon>NPAAA clade</taxon>
        <taxon>Hologalegina</taxon>
        <taxon>IRL clade</taxon>
        <taxon>Trifolieae</taxon>
        <taxon>Medicago</taxon>
    </lineage>
</organism>
<feature type="repeat" description="PPR" evidence="2">
    <location>
        <begin position="373"/>
        <end position="407"/>
    </location>
</feature>
<proteinExistence type="predicted"/>
<reference evidence="4" key="1">
    <citation type="journal article" date="2018" name="Nat. Plants">
        <title>Whole-genome landscape of Medicago truncatula symbiotic genes.</title>
        <authorList>
            <person name="Pecrix Y."/>
            <person name="Gamas P."/>
            <person name="Carrere S."/>
        </authorList>
    </citation>
    <scope>NUCLEOTIDE SEQUENCE</scope>
    <source>
        <tissue evidence="4">Leaves</tissue>
    </source>
</reference>
<dbReference type="Pfam" id="PF13812">
    <property type="entry name" value="PPR_3"/>
    <property type="match status" value="1"/>
</dbReference>
<protein>
    <submittedName>
        <fullName evidence="4">Putative tetratricopeptide-like helical domain, pentacotripeptide-repeat region of PROPR</fullName>
    </submittedName>
</protein>
<dbReference type="InterPro" id="IPR033443">
    <property type="entry name" value="PROP1-like_PPR_dom"/>
</dbReference>
<evidence type="ECO:0000259" key="3">
    <source>
        <dbReference type="Pfam" id="PF17177"/>
    </source>
</evidence>
<feature type="repeat" description="PPR" evidence="2">
    <location>
        <begin position="408"/>
        <end position="442"/>
    </location>
</feature>
<accession>A0A396JGV9</accession>
<dbReference type="OrthoDB" id="185373at2759"/>
<dbReference type="Gene3D" id="1.25.40.10">
    <property type="entry name" value="Tetratricopeptide repeat domain"/>
    <property type="match status" value="2"/>
</dbReference>
<feature type="domain" description="PROP1-like PPR" evidence="3">
    <location>
        <begin position="385"/>
        <end position="497"/>
    </location>
</feature>
<gene>
    <name evidence="4" type="ORF">MtrunA17_Chr1g0155271</name>
</gene>
<evidence type="ECO:0000313" key="4">
    <source>
        <dbReference type="EMBL" id="RHN77480.1"/>
    </source>
</evidence>
<dbReference type="Pfam" id="PF17177">
    <property type="entry name" value="PPR_long"/>
    <property type="match status" value="1"/>
</dbReference>
<dbReference type="InterPro" id="IPR002885">
    <property type="entry name" value="PPR_rpt"/>
</dbReference>
<dbReference type="InterPro" id="IPR011990">
    <property type="entry name" value="TPR-like_helical_dom_sf"/>
</dbReference>
<keyword evidence="1" id="KW-0677">Repeat</keyword>
<evidence type="ECO:0000256" key="1">
    <source>
        <dbReference type="ARBA" id="ARBA00022737"/>
    </source>
</evidence>
<dbReference type="PANTHER" id="PTHR46862:SF2">
    <property type="entry name" value="OS02G0611400 PROTEIN"/>
    <property type="match status" value="1"/>
</dbReference>
<dbReference type="AlphaFoldDB" id="A0A396JGV9"/>